<proteinExistence type="predicted"/>
<evidence type="ECO:0000313" key="2">
    <source>
        <dbReference type="Proteomes" id="UP000007800"/>
    </source>
</evidence>
<dbReference type="RefSeq" id="XP_002776415.1">
    <property type="nucleotide sequence ID" value="XM_002776369.1"/>
</dbReference>
<dbReference type="SUPFAM" id="SSF101386">
    <property type="entry name" value="all-alpha NTP pyrophosphatases"/>
    <property type="match status" value="1"/>
</dbReference>
<accession>C5L511</accession>
<dbReference type="PANTHER" id="PTHR46523">
    <property type="entry name" value="DCTP PYROPHOSPHATASE 1"/>
    <property type="match status" value="1"/>
</dbReference>
<keyword evidence="2" id="KW-1185">Reference proteome</keyword>
<dbReference type="GO" id="GO:0042262">
    <property type="term" value="P:DNA protection"/>
    <property type="evidence" value="ECO:0007669"/>
    <property type="project" value="TreeGrafter"/>
</dbReference>
<protein>
    <recommendedName>
        <fullName evidence="3">dCTP pyrophosphatase 1</fullName>
    </recommendedName>
</protein>
<dbReference type="GO" id="GO:0047840">
    <property type="term" value="F:dCTP diphosphatase activity"/>
    <property type="evidence" value="ECO:0007669"/>
    <property type="project" value="TreeGrafter"/>
</dbReference>
<dbReference type="Gene3D" id="1.10.287.1080">
    <property type="entry name" value="MazG-like"/>
    <property type="match status" value="1"/>
</dbReference>
<dbReference type="OMA" id="MIEMSAH"/>
<dbReference type="InterPro" id="IPR052555">
    <property type="entry name" value="dCTP_Pyrophosphatase"/>
</dbReference>
<dbReference type="AlphaFoldDB" id="C5L511"/>
<evidence type="ECO:0008006" key="3">
    <source>
        <dbReference type="Google" id="ProtNLM"/>
    </source>
</evidence>
<evidence type="ECO:0000313" key="1">
    <source>
        <dbReference type="EMBL" id="EER08231.1"/>
    </source>
</evidence>
<dbReference type="GeneID" id="9064411"/>
<reference evidence="1 2" key="1">
    <citation type="submission" date="2008-07" db="EMBL/GenBank/DDBJ databases">
        <authorList>
            <person name="El-Sayed N."/>
            <person name="Caler E."/>
            <person name="Inman J."/>
            <person name="Amedeo P."/>
            <person name="Hass B."/>
            <person name="Wortman J."/>
        </authorList>
    </citation>
    <scope>NUCLEOTIDE SEQUENCE [LARGE SCALE GENOMIC DNA]</scope>
    <source>
        <strain evidence="2">ATCC 50983 / TXsc</strain>
    </source>
</reference>
<dbReference type="GO" id="GO:0006253">
    <property type="term" value="P:dCTP catabolic process"/>
    <property type="evidence" value="ECO:0007669"/>
    <property type="project" value="TreeGrafter"/>
</dbReference>
<dbReference type="EMBL" id="GG679185">
    <property type="protein sequence ID" value="EER08231.1"/>
    <property type="molecule type" value="Genomic_DNA"/>
</dbReference>
<name>C5L511_PERM5</name>
<dbReference type="PANTHER" id="PTHR46523:SF1">
    <property type="entry name" value="DCTP PYROPHOSPHATASE 1"/>
    <property type="match status" value="1"/>
</dbReference>
<gene>
    <name evidence="1" type="ORF">Pmar_PMAR013146</name>
</gene>
<dbReference type="GO" id="GO:0005829">
    <property type="term" value="C:cytosol"/>
    <property type="evidence" value="ECO:0007669"/>
    <property type="project" value="TreeGrafter"/>
</dbReference>
<dbReference type="InParanoid" id="C5L511"/>
<organism evidence="2">
    <name type="scientific">Perkinsus marinus (strain ATCC 50983 / TXsc)</name>
    <dbReference type="NCBI Taxonomy" id="423536"/>
    <lineage>
        <taxon>Eukaryota</taxon>
        <taxon>Sar</taxon>
        <taxon>Alveolata</taxon>
        <taxon>Perkinsozoa</taxon>
        <taxon>Perkinsea</taxon>
        <taxon>Perkinsida</taxon>
        <taxon>Perkinsidae</taxon>
        <taxon>Perkinsus</taxon>
    </lineage>
</organism>
<sequence>MVEMSTQSSSIEVPRGASTAIRDIQRRFTETAPPAACGLRVARAAGLVAETLQWKGEGSEPLNEVESEKLNDRLHALIRLILITANSLSIDVAEAAGLKMAKNKAKYPADIVKGSSAKYNEYESYTPRKCRVGRAHDVETLGQVAEEMAEFAKDRDWLQYHTPR</sequence>
<dbReference type="OrthoDB" id="411123at2759"/>
<dbReference type="Proteomes" id="UP000007800">
    <property type="component" value="Unassembled WGS sequence"/>
</dbReference>